<dbReference type="RefSeq" id="XP_011775272.1">
    <property type="nucleotide sequence ID" value="XM_011776970.1"/>
</dbReference>
<name>C9ZUA7_TRYB9</name>
<reference evidence="2" key="1">
    <citation type="journal article" date="2010" name="PLoS Negl. Trop. Dis.">
        <title>The genome sequence of Trypanosoma brucei gambiense, causative agent of chronic human african trypanosomiasis.</title>
        <authorList>
            <person name="Jackson A.P."/>
            <person name="Sanders M."/>
            <person name="Berry A."/>
            <person name="McQuillan J."/>
            <person name="Aslett M.A."/>
            <person name="Quail M.A."/>
            <person name="Chukualim B."/>
            <person name="Capewell P."/>
            <person name="MacLeod A."/>
            <person name="Melville S.E."/>
            <person name="Gibson W."/>
            <person name="Barry J.D."/>
            <person name="Berriman M."/>
            <person name="Hertz-Fowler C."/>
        </authorList>
    </citation>
    <scope>NUCLEOTIDE SEQUENCE [LARGE SCALE GENOMIC DNA]</scope>
    <source>
        <strain evidence="2">MHOM/CI/86/DAL972</strain>
    </source>
</reference>
<sequence>MKQVTAISPHFSIGVLSRLLIFHLLTSILRCVRKPTQPKGSISVSFTMTVHPTTRRFSIPKSGRSPLLRSAYCVNSSPPQQIMCKTMPRKNQQRCSEVN</sequence>
<dbReference type="GeneID" id="23863183"/>
<dbReference type="AlphaFoldDB" id="C9ZUA7"/>
<dbReference type="Proteomes" id="UP000002316">
    <property type="component" value="Chromosome 7"/>
</dbReference>
<dbReference type="EMBL" id="FN554970">
    <property type="protein sequence ID" value="CBH12994.1"/>
    <property type="molecule type" value="Genomic_DNA"/>
</dbReference>
<accession>C9ZUA7</accession>
<gene>
    <name evidence="1" type="ORF">TbgDal_VII8454</name>
</gene>
<organism evidence="1 2">
    <name type="scientific">Trypanosoma brucei gambiense (strain MHOM/CI/86/DAL972)</name>
    <dbReference type="NCBI Taxonomy" id="679716"/>
    <lineage>
        <taxon>Eukaryota</taxon>
        <taxon>Discoba</taxon>
        <taxon>Euglenozoa</taxon>
        <taxon>Kinetoplastea</taxon>
        <taxon>Metakinetoplastina</taxon>
        <taxon>Trypanosomatida</taxon>
        <taxon>Trypanosomatidae</taxon>
        <taxon>Trypanosoma</taxon>
    </lineage>
</organism>
<evidence type="ECO:0000313" key="1">
    <source>
        <dbReference type="EMBL" id="CBH12994.1"/>
    </source>
</evidence>
<evidence type="ECO:0000313" key="2">
    <source>
        <dbReference type="Proteomes" id="UP000002316"/>
    </source>
</evidence>
<protein>
    <submittedName>
        <fullName evidence="1">Uncharacterized protein</fullName>
    </submittedName>
</protein>
<proteinExistence type="predicted"/>
<dbReference type="KEGG" id="tbg:TbgDal_VII8454"/>